<evidence type="ECO:0000256" key="1">
    <source>
        <dbReference type="SAM" id="MobiDB-lite"/>
    </source>
</evidence>
<dbReference type="EMBL" id="JAEKNR010000217">
    <property type="protein sequence ID" value="MBJ7600751.1"/>
    <property type="molecule type" value="Genomic_DNA"/>
</dbReference>
<name>A0A934KCH1_9BACT</name>
<evidence type="ECO:0000313" key="3">
    <source>
        <dbReference type="Proteomes" id="UP000612893"/>
    </source>
</evidence>
<reference evidence="2" key="1">
    <citation type="submission" date="2020-10" db="EMBL/GenBank/DDBJ databases">
        <title>Ca. Dormibacterota MAGs.</title>
        <authorList>
            <person name="Montgomery K."/>
        </authorList>
    </citation>
    <scope>NUCLEOTIDE SEQUENCE [LARGE SCALE GENOMIC DNA]</scope>
    <source>
        <strain evidence="2">SC8812_S17_10</strain>
    </source>
</reference>
<gene>
    <name evidence="2" type="ORF">JF922_22110</name>
</gene>
<evidence type="ECO:0000313" key="2">
    <source>
        <dbReference type="EMBL" id="MBJ7600751.1"/>
    </source>
</evidence>
<feature type="region of interest" description="Disordered" evidence="1">
    <location>
        <begin position="36"/>
        <end position="98"/>
    </location>
</feature>
<organism evidence="2 3">
    <name type="scientific">Candidatus Nephthysia bennettiae</name>
    <dbReference type="NCBI Taxonomy" id="3127016"/>
    <lineage>
        <taxon>Bacteria</taxon>
        <taxon>Bacillati</taxon>
        <taxon>Candidatus Dormiibacterota</taxon>
        <taxon>Candidatus Dormibacteria</taxon>
        <taxon>Candidatus Dormibacterales</taxon>
        <taxon>Candidatus Dormibacteraceae</taxon>
        <taxon>Candidatus Nephthysia</taxon>
    </lineage>
</organism>
<dbReference type="Proteomes" id="UP000612893">
    <property type="component" value="Unassembled WGS sequence"/>
</dbReference>
<comment type="caution">
    <text evidence="2">The sequence shown here is derived from an EMBL/GenBank/DDBJ whole genome shotgun (WGS) entry which is preliminary data.</text>
</comment>
<dbReference type="AlphaFoldDB" id="A0A934KCH1"/>
<protein>
    <submittedName>
        <fullName evidence="2">Uncharacterized protein</fullName>
    </submittedName>
</protein>
<dbReference type="RefSeq" id="WP_338204707.1">
    <property type="nucleotide sequence ID" value="NZ_JAEKNR010000217.1"/>
</dbReference>
<accession>A0A934KCH1</accession>
<keyword evidence="3" id="KW-1185">Reference proteome</keyword>
<sequence length="98" mass="10099">MDMVLAAVLIVVLLAFFACAVWISFQVVFRGWRIYRPPPPGADASPGNSRPAAASPGPGSPKSSTPKPSTPKPGGASPGGAKPGRGAPPPRSRRQGRR</sequence>
<proteinExistence type="predicted"/>
<feature type="compositionally biased region" description="Low complexity" evidence="1">
    <location>
        <begin position="44"/>
        <end position="75"/>
    </location>
</feature>